<dbReference type="InterPro" id="IPR006439">
    <property type="entry name" value="HAD-SF_hydro_IA"/>
</dbReference>
<reference evidence="2 3" key="1">
    <citation type="journal article" date="2007" name="Int. J. Syst. Evol. Microbiol.">
        <title>Paenibacillus ginsengarvi sp. nov., isolated from soil from ginseng cultivation.</title>
        <authorList>
            <person name="Yoon M.H."/>
            <person name="Ten L.N."/>
            <person name="Im W.T."/>
        </authorList>
    </citation>
    <scope>NUCLEOTIDE SEQUENCE [LARGE SCALE GENOMIC DNA]</scope>
    <source>
        <strain evidence="2 3">KCTC 13059</strain>
    </source>
</reference>
<accession>A0A3B0AZQ0</accession>
<dbReference type="PANTHER" id="PTHR43316">
    <property type="entry name" value="HYDROLASE, HALOACID DELAHOGENASE-RELATED"/>
    <property type="match status" value="1"/>
</dbReference>
<dbReference type="AlphaFoldDB" id="A0A3B0AZQ0"/>
<dbReference type="Gene3D" id="3.40.50.1000">
    <property type="entry name" value="HAD superfamily/HAD-like"/>
    <property type="match status" value="1"/>
</dbReference>
<organism evidence="2 3">
    <name type="scientific">Paenibacillus ginsengarvi</name>
    <dbReference type="NCBI Taxonomy" id="400777"/>
    <lineage>
        <taxon>Bacteria</taxon>
        <taxon>Bacillati</taxon>
        <taxon>Bacillota</taxon>
        <taxon>Bacilli</taxon>
        <taxon>Bacillales</taxon>
        <taxon>Paenibacillaceae</taxon>
        <taxon>Paenibacillus</taxon>
    </lineage>
</organism>
<keyword evidence="1 2" id="KW-0378">Hydrolase</keyword>
<dbReference type="InterPro" id="IPR023198">
    <property type="entry name" value="PGP-like_dom2"/>
</dbReference>
<dbReference type="RefSeq" id="WP_120751279.1">
    <property type="nucleotide sequence ID" value="NZ_RBAH01000035.1"/>
</dbReference>
<evidence type="ECO:0000313" key="2">
    <source>
        <dbReference type="EMBL" id="RKN66025.1"/>
    </source>
</evidence>
<dbReference type="SFLD" id="SFLDS00003">
    <property type="entry name" value="Haloacid_Dehalogenase"/>
    <property type="match status" value="1"/>
</dbReference>
<evidence type="ECO:0000313" key="3">
    <source>
        <dbReference type="Proteomes" id="UP000282311"/>
    </source>
</evidence>
<protein>
    <submittedName>
        <fullName evidence="2">HAD family hydrolase</fullName>
    </submittedName>
</protein>
<dbReference type="NCBIfam" id="TIGR01549">
    <property type="entry name" value="HAD-SF-IA-v1"/>
    <property type="match status" value="1"/>
</dbReference>
<sequence>MFKAVFLDFYGTLVQEDEVFLQRICSRISESSSLRTASGEIGTYWSACFARTCRSSFGEHFNTQREIELASLKDTLHHFQSSESPDQLSEILYAYWEAPALCEDTRPFLDRLKKPRIVVSNIDRKDVQSAIRHHSLPLEDVITSEDARAYKPRPEMFHMALETFNLRPGEVLHVGDSLSSDIAGAQSVGIKSAWINRNNRKAPSHYSPDFMVQSLTDLIPLLE</sequence>
<gene>
    <name evidence="2" type="ORF">D7M11_31610</name>
</gene>
<dbReference type="InterPro" id="IPR023214">
    <property type="entry name" value="HAD_sf"/>
</dbReference>
<dbReference type="Gene3D" id="1.10.150.240">
    <property type="entry name" value="Putative phosphatase, domain 2"/>
    <property type="match status" value="1"/>
</dbReference>
<dbReference type="Proteomes" id="UP000282311">
    <property type="component" value="Unassembled WGS sequence"/>
</dbReference>
<dbReference type="EMBL" id="RBAH01000035">
    <property type="protein sequence ID" value="RKN66025.1"/>
    <property type="molecule type" value="Genomic_DNA"/>
</dbReference>
<evidence type="ECO:0000256" key="1">
    <source>
        <dbReference type="ARBA" id="ARBA00022801"/>
    </source>
</evidence>
<dbReference type="PRINTS" id="PR00413">
    <property type="entry name" value="HADHALOGNASE"/>
</dbReference>
<dbReference type="SFLD" id="SFLDG01129">
    <property type="entry name" value="C1.5:_HAD__Beta-PGM__Phosphata"/>
    <property type="match status" value="1"/>
</dbReference>
<proteinExistence type="predicted"/>
<comment type="caution">
    <text evidence="2">The sequence shown here is derived from an EMBL/GenBank/DDBJ whole genome shotgun (WGS) entry which is preliminary data.</text>
</comment>
<dbReference type="InterPro" id="IPR051540">
    <property type="entry name" value="S-2-haloacid_dehalogenase"/>
</dbReference>
<dbReference type="PANTHER" id="PTHR43316:SF3">
    <property type="entry name" value="HALOACID DEHALOGENASE, TYPE II (AFU_ORTHOLOGUE AFUA_2G07750)-RELATED"/>
    <property type="match status" value="1"/>
</dbReference>
<name>A0A3B0AZQ0_9BACL</name>
<keyword evidence="3" id="KW-1185">Reference proteome</keyword>
<dbReference type="InterPro" id="IPR036412">
    <property type="entry name" value="HAD-like_sf"/>
</dbReference>
<dbReference type="NCBIfam" id="TIGR01509">
    <property type="entry name" value="HAD-SF-IA-v3"/>
    <property type="match status" value="1"/>
</dbReference>
<dbReference type="SUPFAM" id="SSF56784">
    <property type="entry name" value="HAD-like"/>
    <property type="match status" value="1"/>
</dbReference>
<dbReference type="OrthoDB" id="264363at2"/>
<dbReference type="Pfam" id="PF00702">
    <property type="entry name" value="Hydrolase"/>
    <property type="match status" value="1"/>
</dbReference>
<dbReference type="GO" id="GO:0016787">
    <property type="term" value="F:hydrolase activity"/>
    <property type="evidence" value="ECO:0007669"/>
    <property type="project" value="UniProtKB-KW"/>
</dbReference>